<evidence type="ECO:0000313" key="1">
    <source>
        <dbReference type="EMBL" id="SPC91263.1"/>
    </source>
</evidence>
<sequence>MDRSSDVRVMAPGSQGVGAVFSCFSDDDSGQTGEATGEPRVVSCSWSCSLSYAPRLEDQIAGSQKESVHEVLDLRETELGLERYGPANRGHRSVFGSSDDVFPIEIPARLGKILAIRELHVVSEHVLFLTHPSLRVTLQRAGKNLCASAASSMGESVKFSA</sequence>
<accession>A0A2N9FVN4</accession>
<reference evidence="1" key="1">
    <citation type="submission" date="2018-02" db="EMBL/GenBank/DDBJ databases">
        <authorList>
            <person name="Cohen D.B."/>
            <person name="Kent A.D."/>
        </authorList>
    </citation>
    <scope>NUCLEOTIDE SEQUENCE</scope>
</reference>
<protein>
    <submittedName>
        <fullName evidence="1">Uncharacterized protein</fullName>
    </submittedName>
</protein>
<proteinExistence type="predicted"/>
<name>A0A2N9FVN4_FAGSY</name>
<organism evidence="1">
    <name type="scientific">Fagus sylvatica</name>
    <name type="common">Beechnut</name>
    <dbReference type="NCBI Taxonomy" id="28930"/>
    <lineage>
        <taxon>Eukaryota</taxon>
        <taxon>Viridiplantae</taxon>
        <taxon>Streptophyta</taxon>
        <taxon>Embryophyta</taxon>
        <taxon>Tracheophyta</taxon>
        <taxon>Spermatophyta</taxon>
        <taxon>Magnoliopsida</taxon>
        <taxon>eudicotyledons</taxon>
        <taxon>Gunneridae</taxon>
        <taxon>Pentapetalae</taxon>
        <taxon>rosids</taxon>
        <taxon>fabids</taxon>
        <taxon>Fagales</taxon>
        <taxon>Fagaceae</taxon>
        <taxon>Fagus</taxon>
    </lineage>
</organism>
<dbReference type="EMBL" id="OIVN01001214">
    <property type="protein sequence ID" value="SPC91263.1"/>
    <property type="molecule type" value="Genomic_DNA"/>
</dbReference>
<gene>
    <name evidence="1" type="ORF">FSB_LOCUS19145</name>
</gene>
<dbReference type="AlphaFoldDB" id="A0A2N9FVN4"/>
<dbReference type="PROSITE" id="PS51257">
    <property type="entry name" value="PROKAR_LIPOPROTEIN"/>
    <property type="match status" value="1"/>
</dbReference>